<gene>
    <name evidence="10" type="primary">ecfA_2</name>
    <name evidence="10" type="ORF">KDA_00450</name>
</gene>
<dbReference type="NCBIfam" id="TIGR04520">
    <property type="entry name" value="ECF_ATPase_1"/>
    <property type="match status" value="1"/>
</dbReference>
<dbReference type="InterPro" id="IPR030947">
    <property type="entry name" value="EcfA_1"/>
</dbReference>
<dbReference type="SUPFAM" id="SSF52540">
    <property type="entry name" value="P-loop containing nucleoside triphosphate hydrolases"/>
    <property type="match status" value="1"/>
</dbReference>
<accession>A0A402AZN9</accession>
<dbReference type="PANTHER" id="PTHR43553:SF24">
    <property type="entry name" value="ENERGY-COUPLING FACTOR TRANSPORTER ATP-BINDING PROTEIN ECFA1"/>
    <property type="match status" value="1"/>
</dbReference>
<comment type="subcellular location">
    <subcellularLocation>
        <location evidence="1">Cell membrane</location>
    </subcellularLocation>
</comment>
<evidence type="ECO:0000256" key="6">
    <source>
        <dbReference type="ARBA" id="ARBA00022840"/>
    </source>
</evidence>
<dbReference type="InterPro" id="IPR017871">
    <property type="entry name" value="ABC_transporter-like_CS"/>
</dbReference>
<dbReference type="InterPro" id="IPR027417">
    <property type="entry name" value="P-loop_NTPase"/>
</dbReference>
<keyword evidence="8" id="KW-0472">Membrane</keyword>
<protein>
    <submittedName>
        <fullName evidence="10">Energy-coupling factor transporter ATP-binding protein EcfA</fullName>
    </submittedName>
</protein>
<dbReference type="InterPro" id="IPR050095">
    <property type="entry name" value="ECF_ABC_transporter_ATP-bd"/>
</dbReference>
<keyword evidence="11" id="KW-1185">Reference proteome</keyword>
<organism evidence="10 11">
    <name type="scientific">Dictyobacter alpinus</name>
    <dbReference type="NCBI Taxonomy" id="2014873"/>
    <lineage>
        <taxon>Bacteria</taxon>
        <taxon>Bacillati</taxon>
        <taxon>Chloroflexota</taxon>
        <taxon>Ktedonobacteria</taxon>
        <taxon>Ktedonobacterales</taxon>
        <taxon>Dictyobacteraceae</taxon>
        <taxon>Dictyobacter</taxon>
    </lineage>
</organism>
<dbReference type="InterPro" id="IPR015856">
    <property type="entry name" value="ABC_transpr_CbiO/EcfA_su"/>
</dbReference>
<dbReference type="PROSITE" id="PS50893">
    <property type="entry name" value="ABC_TRANSPORTER_2"/>
    <property type="match status" value="1"/>
</dbReference>
<evidence type="ECO:0000313" key="11">
    <source>
        <dbReference type="Proteomes" id="UP000287171"/>
    </source>
</evidence>
<evidence type="ECO:0000256" key="4">
    <source>
        <dbReference type="ARBA" id="ARBA00022475"/>
    </source>
</evidence>
<evidence type="ECO:0000256" key="7">
    <source>
        <dbReference type="ARBA" id="ARBA00022967"/>
    </source>
</evidence>
<dbReference type="GO" id="GO:0005524">
    <property type="term" value="F:ATP binding"/>
    <property type="evidence" value="ECO:0007669"/>
    <property type="project" value="UniProtKB-KW"/>
</dbReference>
<name>A0A402AZN9_9CHLR</name>
<dbReference type="CDD" id="cd03225">
    <property type="entry name" value="ABC_cobalt_CbiO_domain1"/>
    <property type="match status" value="1"/>
</dbReference>
<evidence type="ECO:0000256" key="1">
    <source>
        <dbReference type="ARBA" id="ARBA00004236"/>
    </source>
</evidence>
<sequence length="291" mass="32483">MEQRIASLPLIDVQQVTYRYPVQNAAKDQELLVAVPALQNVNLQIQKGEYVALLGHNGCGKSTLARHCNALLLPDQGKVLIAGMDTRDVAKQNMIRERVGMIFQNPDNQLIATLVEDDIAWGLTIRGYPLQQIRERVAEALDAVNIRHLRQLPPDKLSGGQRQRLAIAGILALRPQCIIADEASSMLDPFSRQELAKLFAQIHHMFGLTIIQVTHLLEEAIYAQRIVVMERGQIIQEGTPAQIFSNVERLRELKLIIPEPLTLVEHLRSAGFTIADHALTIEEIAQEIANA</sequence>
<dbReference type="Gene3D" id="3.40.50.300">
    <property type="entry name" value="P-loop containing nucleotide triphosphate hydrolases"/>
    <property type="match status" value="1"/>
</dbReference>
<keyword evidence="5" id="KW-0547">Nucleotide-binding</keyword>
<dbReference type="SMART" id="SM00382">
    <property type="entry name" value="AAA"/>
    <property type="match status" value="1"/>
</dbReference>
<reference evidence="11" key="1">
    <citation type="submission" date="2018-12" db="EMBL/GenBank/DDBJ databases">
        <title>Tengunoibacter tsumagoiensis gen. nov., sp. nov., Dictyobacter kobayashii sp. nov., D. alpinus sp. nov., and D. joshuensis sp. nov. and description of Dictyobacteraceae fam. nov. within the order Ktedonobacterales isolated from Tengu-no-mugimeshi.</title>
        <authorList>
            <person name="Wang C.M."/>
            <person name="Zheng Y."/>
            <person name="Sakai Y."/>
            <person name="Toyoda A."/>
            <person name="Minakuchi Y."/>
            <person name="Abe K."/>
            <person name="Yokota A."/>
            <person name="Yabe S."/>
        </authorList>
    </citation>
    <scope>NUCLEOTIDE SEQUENCE [LARGE SCALE GENOMIC DNA]</scope>
    <source>
        <strain evidence="11">Uno16</strain>
    </source>
</reference>
<keyword evidence="3" id="KW-0813">Transport</keyword>
<keyword evidence="4" id="KW-1003">Cell membrane</keyword>
<evidence type="ECO:0000313" key="10">
    <source>
        <dbReference type="EMBL" id="GCE24561.1"/>
    </source>
</evidence>
<dbReference type="GO" id="GO:0016887">
    <property type="term" value="F:ATP hydrolysis activity"/>
    <property type="evidence" value="ECO:0007669"/>
    <property type="project" value="InterPro"/>
</dbReference>
<dbReference type="RefSeq" id="WP_126625259.1">
    <property type="nucleotide sequence ID" value="NZ_BIFT01000001.1"/>
</dbReference>
<evidence type="ECO:0000259" key="9">
    <source>
        <dbReference type="PROSITE" id="PS50893"/>
    </source>
</evidence>
<feature type="domain" description="ABC transporter" evidence="9">
    <location>
        <begin position="11"/>
        <end position="256"/>
    </location>
</feature>
<dbReference type="PANTHER" id="PTHR43553">
    <property type="entry name" value="HEAVY METAL TRANSPORTER"/>
    <property type="match status" value="1"/>
</dbReference>
<dbReference type="EMBL" id="BIFT01000001">
    <property type="protein sequence ID" value="GCE24561.1"/>
    <property type="molecule type" value="Genomic_DNA"/>
</dbReference>
<keyword evidence="7" id="KW-1278">Translocase</keyword>
<comment type="similarity">
    <text evidence="2">Belongs to the ABC transporter superfamily.</text>
</comment>
<dbReference type="AlphaFoldDB" id="A0A402AZN9"/>
<dbReference type="OrthoDB" id="9784332at2"/>
<evidence type="ECO:0000256" key="3">
    <source>
        <dbReference type="ARBA" id="ARBA00022448"/>
    </source>
</evidence>
<dbReference type="Proteomes" id="UP000287171">
    <property type="component" value="Unassembled WGS sequence"/>
</dbReference>
<proteinExistence type="inferred from homology"/>
<dbReference type="InterPro" id="IPR003593">
    <property type="entry name" value="AAA+_ATPase"/>
</dbReference>
<comment type="caution">
    <text evidence="10">The sequence shown here is derived from an EMBL/GenBank/DDBJ whole genome shotgun (WGS) entry which is preliminary data.</text>
</comment>
<evidence type="ECO:0000256" key="8">
    <source>
        <dbReference type="ARBA" id="ARBA00023136"/>
    </source>
</evidence>
<dbReference type="GO" id="GO:0042626">
    <property type="term" value="F:ATPase-coupled transmembrane transporter activity"/>
    <property type="evidence" value="ECO:0007669"/>
    <property type="project" value="TreeGrafter"/>
</dbReference>
<evidence type="ECO:0000256" key="2">
    <source>
        <dbReference type="ARBA" id="ARBA00005417"/>
    </source>
</evidence>
<dbReference type="PROSITE" id="PS00211">
    <property type="entry name" value="ABC_TRANSPORTER_1"/>
    <property type="match status" value="1"/>
</dbReference>
<dbReference type="InterPro" id="IPR003439">
    <property type="entry name" value="ABC_transporter-like_ATP-bd"/>
</dbReference>
<keyword evidence="6 10" id="KW-0067">ATP-binding</keyword>
<evidence type="ECO:0000256" key="5">
    <source>
        <dbReference type="ARBA" id="ARBA00022741"/>
    </source>
</evidence>
<dbReference type="Pfam" id="PF00005">
    <property type="entry name" value="ABC_tran"/>
    <property type="match status" value="1"/>
</dbReference>
<dbReference type="FunFam" id="3.40.50.300:FF:000224">
    <property type="entry name" value="Energy-coupling factor transporter ATP-binding protein EcfA"/>
    <property type="match status" value="1"/>
</dbReference>
<dbReference type="GO" id="GO:0043190">
    <property type="term" value="C:ATP-binding cassette (ABC) transporter complex"/>
    <property type="evidence" value="ECO:0007669"/>
    <property type="project" value="TreeGrafter"/>
</dbReference>